<sequence>MSPSVDAVSTGLWPKVTAHLRRRGGSARGHTAKNNEATQHPRHRWNDSPESLLAASRIARSRRLTARIHSTVIPWLSILLPALSILWLLALPLDRWGRSTYFDENAIQPGQVRTFWDWGDVHLADNWLTGIEQVWEDGNGTSKERSEYLRDELRINTYAVVSPPRASGTETIIISANWLSLSFTGEGNSTTAEDRSAETTIPPTGPEVASLPSHVSSRAGGAKRNPNLRGVAEVLTFAAFLRDKLLCSTSAKLVYLPYIGQNHWAKEFVIVFGDGYADGLEAFLTAYHGIEKPGLEAEKLRLAPQGVVWNALNIDYPGHSFSHLGLYYENINGALPNQDLLNTVAHISQWTAGVPRKEMQEYVRGAKHLMQHAKYAAVGRMSAPHGIFARYRIDAVTLFAEPATGPHGFHALGISTESIQQSLRATVLTTGAITRIISGALITALAMINFTQAVLLGLLLFFAIELGTWWAISCAEESSDKTASHRRYFSKLFAILFLSAAGHWHPRSLAPALIAFYSITVENSWLQDSSTGQSTAMKINKGFFEIYASVTLIQLIREYGFDLFNHLVACVLDTKTDSRWDLQRLLFQESVLFENRFMAEWLGVVQGLQLIGIVILYL</sequence>
<gene>
    <name evidence="1" type="ORF">QFC21_001001</name>
</gene>
<organism evidence="1 2">
    <name type="scientific">Naganishia friedmannii</name>
    <dbReference type="NCBI Taxonomy" id="89922"/>
    <lineage>
        <taxon>Eukaryota</taxon>
        <taxon>Fungi</taxon>
        <taxon>Dikarya</taxon>
        <taxon>Basidiomycota</taxon>
        <taxon>Agaricomycotina</taxon>
        <taxon>Tremellomycetes</taxon>
        <taxon>Filobasidiales</taxon>
        <taxon>Filobasidiaceae</taxon>
        <taxon>Naganishia</taxon>
    </lineage>
</organism>
<name>A0ACC2W757_9TREE</name>
<protein>
    <submittedName>
        <fullName evidence="1">Uncharacterized protein</fullName>
    </submittedName>
</protein>
<proteinExistence type="predicted"/>
<dbReference type="EMBL" id="JASBWT010000002">
    <property type="protein sequence ID" value="KAJ9107543.1"/>
    <property type="molecule type" value="Genomic_DNA"/>
</dbReference>
<reference evidence="1" key="1">
    <citation type="submission" date="2023-04" db="EMBL/GenBank/DDBJ databases">
        <title>Draft Genome sequencing of Naganishia species isolated from polar environments using Oxford Nanopore Technology.</title>
        <authorList>
            <person name="Leo P."/>
            <person name="Venkateswaran K."/>
        </authorList>
    </citation>
    <scope>NUCLEOTIDE SEQUENCE</scope>
    <source>
        <strain evidence="1">MNA-CCFEE 5423</strain>
    </source>
</reference>
<comment type="caution">
    <text evidence="1">The sequence shown here is derived from an EMBL/GenBank/DDBJ whole genome shotgun (WGS) entry which is preliminary data.</text>
</comment>
<keyword evidence="2" id="KW-1185">Reference proteome</keyword>
<evidence type="ECO:0000313" key="1">
    <source>
        <dbReference type="EMBL" id="KAJ9107543.1"/>
    </source>
</evidence>
<evidence type="ECO:0000313" key="2">
    <source>
        <dbReference type="Proteomes" id="UP001227268"/>
    </source>
</evidence>
<accession>A0ACC2W757</accession>
<dbReference type="Proteomes" id="UP001227268">
    <property type="component" value="Unassembled WGS sequence"/>
</dbReference>